<proteinExistence type="predicted"/>
<dbReference type="Proteomes" id="UP000240934">
    <property type="component" value="Segment"/>
</dbReference>
<accession>A0A2H4YEZ2</accession>
<keyword evidence="2" id="KW-1185">Reference proteome</keyword>
<organism evidence="1 2">
    <name type="scientific">Aeromonas phage Ah1</name>
    <dbReference type="NCBI Taxonomy" id="2053701"/>
    <lineage>
        <taxon>Viruses</taxon>
        <taxon>Duplodnaviria</taxon>
        <taxon>Heunggongvirae</taxon>
        <taxon>Uroviricota</taxon>
        <taxon>Caudoviricetes</taxon>
        <taxon>Pantevenvirales</taxon>
        <taxon>Straboviridae</taxon>
        <taxon>Cinqassovirus</taxon>
        <taxon>Cinqassovirus ah1</taxon>
    </lineage>
</organism>
<gene>
    <name evidence="1" type="ORF">Ah1_00003</name>
</gene>
<sequence length="103" mass="12275">MGNLTKNLGDISKKISPCIKIGKMTFLREKFIKFIDEKFGEWEVYCEEHEIKVLHTVKKEVKKFRESLKETSEITHKTANLNLIFGYEVDLEELGERWFDEYL</sequence>
<evidence type="ECO:0000313" key="2">
    <source>
        <dbReference type="Proteomes" id="UP000240934"/>
    </source>
</evidence>
<reference evidence="1 2" key="1">
    <citation type="submission" date="2017-10" db="EMBL/GenBank/DDBJ databases">
        <title>Antibacterial composition for extension of chilled fish shelf life and decreasing of risk of food-borne infections, bacteriophage strains for its preparation.</title>
        <authorList>
            <person name="Zulkarneev E.R."/>
            <person name="Aleshkin A.V."/>
            <person name="Rubalsky O.V."/>
            <person name="Kiseleva I.A."/>
            <person name="Rubalskii E.O."/>
            <person name="Lebedev S.N."/>
        </authorList>
    </citation>
    <scope>NUCLEOTIDE SEQUENCE [LARGE SCALE GENOMIC DNA]</scope>
</reference>
<dbReference type="EMBL" id="MG250483">
    <property type="protein sequence ID" value="AUE22544.1"/>
    <property type="molecule type" value="Genomic_DNA"/>
</dbReference>
<name>A0A2H4YEZ2_9CAUD</name>
<evidence type="ECO:0000313" key="1">
    <source>
        <dbReference type="EMBL" id="AUE22544.1"/>
    </source>
</evidence>
<protein>
    <submittedName>
        <fullName evidence="1">Uncharacterized protein</fullName>
    </submittedName>
</protein>